<name>I0EPF5_HELC0</name>
<evidence type="ECO:0000256" key="4">
    <source>
        <dbReference type="ARBA" id="ARBA00023237"/>
    </source>
</evidence>
<evidence type="ECO:0000256" key="5">
    <source>
        <dbReference type="ARBA" id="ARBA00023288"/>
    </source>
</evidence>
<proteinExistence type="predicted"/>
<evidence type="ECO:0000256" key="2">
    <source>
        <dbReference type="ARBA" id="ARBA00015547"/>
    </source>
</evidence>
<accession>I0EPF5</accession>
<dbReference type="Proteomes" id="UP000005010">
    <property type="component" value="Chromosome"/>
</dbReference>
<dbReference type="SUPFAM" id="SSF159594">
    <property type="entry name" value="XCC0632-like"/>
    <property type="match status" value="1"/>
</dbReference>
<feature type="signal peptide" evidence="8">
    <location>
        <begin position="1"/>
        <end position="20"/>
    </location>
</feature>
<dbReference type="HOGENOM" id="CLU_1114606_0_0_7"/>
<gene>
    <name evidence="9" type="ordered locus">HCW_07835</name>
</gene>
<protein>
    <recommendedName>
        <fullName evidence="2 8">Neuraminyllactose-binding hemagglutinin</fullName>
    </recommendedName>
    <alternativeName>
        <fullName evidence="7 8">Flagellar sheath adhesin</fullName>
    </alternativeName>
    <alternativeName>
        <fullName evidence="6 8">N-acetylneuraminyllactose-binding fibrillar hemagglutinin receptor-binding subunit</fullName>
    </alternativeName>
</protein>
<evidence type="ECO:0000256" key="7">
    <source>
        <dbReference type="ARBA" id="ARBA00032680"/>
    </source>
</evidence>
<dbReference type="STRING" id="182217.HCW_07835"/>
<evidence type="ECO:0000256" key="3">
    <source>
        <dbReference type="ARBA" id="ARBA00023136"/>
    </source>
</evidence>
<feature type="chain" id="PRO_5010605510" description="Neuraminyllactose-binding hemagglutinin" evidence="8">
    <location>
        <begin position="21"/>
        <end position="251"/>
    </location>
</feature>
<dbReference type="AlphaFoldDB" id="I0EPF5"/>
<dbReference type="KEGG" id="hce:HCW_07835"/>
<keyword evidence="5" id="KW-0449">Lipoprotein</keyword>
<dbReference type="InterPro" id="IPR007876">
    <property type="entry name" value="NeuraminylLac-bd_hemagglutn"/>
</dbReference>
<dbReference type="InterPro" id="IPR038531">
    <property type="entry name" value="NeuraminylLac-bd_hemagglutn_sf"/>
</dbReference>
<evidence type="ECO:0000313" key="10">
    <source>
        <dbReference type="Proteomes" id="UP000005010"/>
    </source>
</evidence>
<dbReference type="GO" id="GO:0009279">
    <property type="term" value="C:cell outer membrane"/>
    <property type="evidence" value="ECO:0007669"/>
    <property type="project" value="UniProtKB-SubCell"/>
</dbReference>
<evidence type="ECO:0000256" key="8">
    <source>
        <dbReference type="PIRNR" id="PIRNR019714"/>
    </source>
</evidence>
<dbReference type="Gene3D" id="3.30.160.180">
    <property type="entry name" value="Putative neuraminyllactose-binding hemagglutinin homolog like domain"/>
    <property type="match status" value="1"/>
</dbReference>
<dbReference type="EMBL" id="CP003479">
    <property type="protein sequence ID" value="AFI04824.1"/>
    <property type="molecule type" value="Genomic_DNA"/>
</dbReference>
<keyword evidence="3 8" id="KW-0472">Membrane</keyword>
<reference evidence="10" key="1">
    <citation type="submission" date="2012-04" db="EMBL/GenBank/DDBJ databases">
        <title>Complete genome sequence of Helicobacter cetorum strain MIT 00-7128.</title>
        <authorList>
            <person name="Kersulyte D."/>
            <person name="Berg D.E."/>
        </authorList>
    </citation>
    <scope>NUCLEOTIDE SEQUENCE [LARGE SCALE GENOMIC DNA]</scope>
    <source>
        <strain evidence="10">MIT 00-7128</strain>
    </source>
</reference>
<dbReference type="RefSeq" id="WP_014661691.1">
    <property type="nucleotide sequence ID" value="NC_017737.1"/>
</dbReference>
<evidence type="ECO:0000313" key="9">
    <source>
        <dbReference type="EMBL" id="AFI04824.1"/>
    </source>
</evidence>
<dbReference type="PIRSF" id="PIRSF019714">
    <property type="entry name" value="Neuraminyllac-bd_haemagglutn"/>
    <property type="match status" value="1"/>
</dbReference>
<keyword evidence="8" id="KW-0732">Signal</keyword>
<sequence>MKKCNLALVVGMLLATQALQADVAQEKAQKDYHHAINTGESTDLHFHYPIKGEQKPNNGHMVLLIDPKLEINKIIPQAYQKEFEKSLMVQISSLFERKGYSVSHVKSESEISEEMKKKARLALRVEGSMAILEDIVEESKDITEERVIDMSSGYVNLNLFEPKSGDIIHSFGVDISKIKAVIEHIMLTRTNSGGYMPKTVTHKVKETDHDRAIRKIMNQAYQKTMGHVSKELNLKNVMHYQQVASEIKKRK</sequence>
<keyword evidence="4 8" id="KW-0998">Cell outer membrane</keyword>
<organism evidence="9 10">
    <name type="scientific">Helicobacter cetorum (strain ATCC BAA-429 / MIT 00-7128)</name>
    <dbReference type="NCBI Taxonomy" id="182217"/>
    <lineage>
        <taxon>Bacteria</taxon>
        <taxon>Pseudomonadati</taxon>
        <taxon>Campylobacterota</taxon>
        <taxon>Epsilonproteobacteria</taxon>
        <taxon>Campylobacterales</taxon>
        <taxon>Helicobacteraceae</taxon>
        <taxon>Helicobacter</taxon>
    </lineage>
</organism>
<evidence type="ECO:0000256" key="6">
    <source>
        <dbReference type="ARBA" id="ARBA00030949"/>
    </source>
</evidence>
<dbReference type="Pfam" id="PF05211">
    <property type="entry name" value="NLBH"/>
    <property type="match status" value="1"/>
</dbReference>
<keyword evidence="10" id="KW-1185">Reference proteome</keyword>
<dbReference type="PATRIC" id="fig|182217.3.peg.1662"/>
<evidence type="ECO:0000256" key="1">
    <source>
        <dbReference type="ARBA" id="ARBA00004459"/>
    </source>
</evidence>
<comment type="subcellular location">
    <subcellularLocation>
        <location evidence="1">Cell outer membrane</location>
        <topology evidence="1">Lipid-anchor</topology>
    </subcellularLocation>
</comment>